<organism evidence="1">
    <name type="scientific">uncultured Pyrinomonadaceae bacterium</name>
    <dbReference type="NCBI Taxonomy" id="2283094"/>
    <lineage>
        <taxon>Bacteria</taxon>
        <taxon>Pseudomonadati</taxon>
        <taxon>Acidobacteriota</taxon>
        <taxon>Blastocatellia</taxon>
        <taxon>Blastocatellales</taxon>
        <taxon>Pyrinomonadaceae</taxon>
        <taxon>environmental samples</taxon>
    </lineage>
</organism>
<accession>A0A6J4P1U8</accession>
<dbReference type="AlphaFoldDB" id="A0A6J4P1U8"/>
<evidence type="ECO:0000313" key="1">
    <source>
        <dbReference type="EMBL" id="CAA9397930.1"/>
    </source>
</evidence>
<name>A0A6J4P1U8_9BACT</name>
<reference evidence="1" key="1">
    <citation type="submission" date="2020-02" db="EMBL/GenBank/DDBJ databases">
        <authorList>
            <person name="Meier V. D."/>
        </authorList>
    </citation>
    <scope>NUCLEOTIDE SEQUENCE</scope>
    <source>
        <strain evidence="1">AVDCRST_MAG74</strain>
    </source>
</reference>
<sequence>MLRRQRIKLLLRRKTRSKPDKKINKFTHETRFSGAFAFAKRGLNILGLLCKVFKLYIFNFKKKKKRNLQ</sequence>
<gene>
    <name evidence="1" type="ORF">AVDCRST_MAG74-1501</name>
</gene>
<proteinExistence type="predicted"/>
<dbReference type="EMBL" id="CADCUR010000115">
    <property type="protein sequence ID" value="CAA9397930.1"/>
    <property type="molecule type" value="Genomic_DNA"/>
</dbReference>
<protein>
    <submittedName>
        <fullName evidence="1">Uncharacterized protein</fullName>
    </submittedName>
</protein>